<dbReference type="GO" id="GO:0003723">
    <property type="term" value="F:RNA binding"/>
    <property type="evidence" value="ECO:0007669"/>
    <property type="project" value="UniProtKB-KW"/>
</dbReference>
<evidence type="ECO:0000256" key="2">
    <source>
        <dbReference type="SAM" id="MobiDB-lite"/>
    </source>
</evidence>
<dbReference type="InterPro" id="IPR057596">
    <property type="entry name" value="RDRP_core"/>
</dbReference>
<feature type="compositionally biased region" description="Polar residues" evidence="2">
    <location>
        <begin position="260"/>
        <end position="271"/>
    </location>
</feature>
<comment type="caution">
    <text evidence="4">The sequence shown here is derived from an EMBL/GenBank/DDBJ whole genome shotgun (WGS) entry which is preliminary data.</text>
</comment>
<keyword evidence="1" id="KW-0694">RNA-binding</keyword>
<dbReference type="Gene3D" id="1.10.8.790">
    <property type="entry name" value="RNA-dependent RNA polymerase, slab domain, helical subdomain-like"/>
    <property type="match status" value="1"/>
</dbReference>
<feature type="compositionally biased region" description="Polar residues" evidence="2">
    <location>
        <begin position="318"/>
        <end position="327"/>
    </location>
</feature>
<keyword evidence="1" id="KW-0808">Transferase</keyword>
<keyword evidence="5" id="KW-1185">Reference proteome</keyword>
<dbReference type="Proteomes" id="UP001301769">
    <property type="component" value="Unassembled WGS sequence"/>
</dbReference>
<organism evidence="4 5">
    <name type="scientific">Rhypophila decipiens</name>
    <dbReference type="NCBI Taxonomy" id="261697"/>
    <lineage>
        <taxon>Eukaryota</taxon>
        <taxon>Fungi</taxon>
        <taxon>Dikarya</taxon>
        <taxon>Ascomycota</taxon>
        <taxon>Pezizomycotina</taxon>
        <taxon>Sordariomycetes</taxon>
        <taxon>Sordariomycetidae</taxon>
        <taxon>Sordariales</taxon>
        <taxon>Naviculisporaceae</taxon>
        <taxon>Rhypophila</taxon>
    </lineage>
</organism>
<keyword evidence="1" id="KW-0548">Nucleotidyltransferase</keyword>
<keyword evidence="1 4" id="KW-0696">RNA-directed RNA polymerase</keyword>
<feature type="region of interest" description="Disordered" evidence="2">
    <location>
        <begin position="318"/>
        <end position="337"/>
    </location>
</feature>
<evidence type="ECO:0000313" key="5">
    <source>
        <dbReference type="Proteomes" id="UP001301769"/>
    </source>
</evidence>
<accession>A0AAN6YCT2</accession>
<dbReference type="InterPro" id="IPR007855">
    <property type="entry name" value="RDRP"/>
</dbReference>
<dbReference type="GO" id="GO:0030422">
    <property type="term" value="P:siRNA processing"/>
    <property type="evidence" value="ECO:0007669"/>
    <property type="project" value="TreeGrafter"/>
</dbReference>
<reference evidence="4" key="2">
    <citation type="submission" date="2023-05" db="EMBL/GenBank/DDBJ databases">
        <authorList>
            <consortium name="Lawrence Berkeley National Laboratory"/>
            <person name="Steindorff A."/>
            <person name="Hensen N."/>
            <person name="Bonometti L."/>
            <person name="Westerberg I."/>
            <person name="Brannstrom I.O."/>
            <person name="Guillou S."/>
            <person name="Cros-Aarteil S."/>
            <person name="Calhoun S."/>
            <person name="Haridas S."/>
            <person name="Kuo A."/>
            <person name="Mondo S."/>
            <person name="Pangilinan J."/>
            <person name="Riley R."/>
            <person name="Labutti K."/>
            <person name="Andreopoulos B."/>
            <person name="Lipzen A."/>
            <person name="Chen C."/>
            <person name="Yanf M."/>
            <person name="Daum C."/>
            <person name="Ng V."/>
            <person name="Clum A."/>
            <person name="Ohm R."/>
            <person name="Martin F."/>
            <person name="Silar P."/>
            <person name="Natvig D."/>
            <person name="Lalanne C."/>
            <person name="Gautier V."/>
            <person name="Ament-Velasquez S.L."/>
            <person name="Kruys A."/>
            <person name="Hutchinson M.I."/>
            <person name="Powell A.J."/>
            <person name="Barry K."/>
            <person name="Miller A.N."/>
            <person name="Grigoriev I.V."/>
            <person name="Debuchy R."/>
            <person name="Gladieux P."/>
            <person name="Thoren M.H."/>
            <person name="Johannesson H."/>
        </authorList>
    </citation>
    <scope>NUCLEOTIDE SEQUENCE</scope>
    <source>
        <strain evidence="4">PSN293</strain>
    </source>
</reference>
<sequence>MSSQPLPSTPRKRDSRVDEIIQKLNNDYALNLQLPDPTITPQRRKELANENPEYARWSRIHSCLHILSCKDYGVLDKVLHSFDLEVEAESQNWIPRFTKGALPTAGQRLKMQNMLLTVLDSALTHTNKSLSFAGIRGPSALDLGSQPVARAHTSVHASFPQPTSSHSQRAFNRAPASPLKERSSRHQSHHRIKREDDEDEDEDDYHAYNNHTISSTQPLLRQPAFPQPVFSSQRPRPKRPSLEGQDEDGDSSPKRRKGAAQQQPTERTPSSMMDVIPSRRRLGVSPVPQLTHSESSNSSSLSISRSCFDVTEAQYIDSQTTVDPNSPKQKRSQKANVTGVKKTTVFLPSMSHHRAPAGTRDDPISLEDADEPVPHPMRRPYAGSPTLTSTVYSSVPDMADADSLWNLQAPSAQPTSLEARLQNIWPKFPAWLHNAPFGLAWELTRICLHCKVDLDSPQLKYNPVWASQTMNDIWKSLREHDLFRGRSFPEKPSAEAFAAALTGDFTSKGDAVILSATLDFNPDTTGPLFLVDLKPLKLDQGCRLTRRFGPDRFFEMLIPSPTSPAAPKYVKDVPGGSDRVIDWLTQKAHSIVGRDWRAFYTKDAGYRQPAKEFRLGPEAKPVIKDRVHCFAESGYQFLPIVDRSQSRVPPDNQPPNKRTEFKVSEMLDWLLEIKKNDYQPYLKLFSRIQLGLSKTFPIMVFEPHQITNRPDDMVSPIGKVMNDGIGRMSRSVARKVRDVLGLADIPSAVQGRMGPAKGMWLMDVGDTGDADWIETYPSQRKWKCDALEPHQRTLEVRSVATELKSAGLNLQFLPVLEARAKDPSMMRKAIANRLTNDLQKQFEGQKAAFKRPIQFRQWMAENFSGRGTRVKHGHVPFLAGLPESKEEVMNFLLNSGFDPKQQKWLQEQAWELQKQKCDTLRTKLNIKVGRSAYVYMVVDFWGVLEEGEVHLGFSSKFRDETDDTSFTLLADCDVLVARSPAHFESDVQKVRAVFKPELHALKDVIVFSAKGNIPLADKLSGGDYDGDLAWVCWDTDIVGSFANAPVPEQPDLSSYLKKDKTTFSELVERARFSVDRAVYDMIGKSFKFSMQPNYLGICTNYKERLCYRNNSVADYSAVILSTLVGNLVDQSKQGIIFTSASWDKLRSDQFGAGALVLDEPAYKKDVWTGPDSVDPHHIIDFLKFKIAKPAIDKELKALHKAIAASKSGSNKSDDGPHYWDTDLVQHYESFKAIANESKSTKGLLDSLIIELGALDKEWKVAMNKGPVKKDNEPSYQAKVSVIYEKYRAITPRQVTRNGTKVDSKMVKLLEQPFLPDPETSYWALLKASTLFKLYYTKNPRFTWQIAGRQLAFIKAQMSSGGDGVPAFVTALMYAGLSPDQKFVKQYTARLDGDGSEYPDQDDVEVMELTDDDY</sequence>
<gene>
    <name evidence="4" type="ORF">QBC37DRAFT_373139</name>
</gene>
<comment type="catalytic activity">
    <reaction evidence="1">
        <text>RNA(n) + a ribonucleoside 5'-triphosphate = RNA(n+1) + diphosphate</text>
        <dbReference type="Rhea" id="RHEA:21248"/>
        <dbReference type="Rhea" id="RHEA-COMP:14527"/>
        <dbReference type="Rhea" id="RHEA-COMP:17342"/>
        <dbReference type="ChEBI" id="CHEBI:33019"/>
        <dbReference type="ChEBI" id="CHEBI:61557"/>
        <dbReference type="ChEBI" id="CHEBI:140395"/>
        <dbReference type="EC" id="2.7.7.48"/>
    </reaction>
</comment>
<dbReference type="EMBL" id="MU858096">
    <property type="protein sequence ID" value="KAK4214247.1"/>
    <property type="molecule type" value="Genomic_DNA"/>
</dbReference>
<feature type="region of interest" description="Disordered" evidence="2">
    <location>
        <begin position="152"/>
        <end position="277"/>
    </location>
</feature>
<feature type="compositionally biased region" description="Polar residues" evidence="2">
    <location>
        <begin position="160"/>
        <end position="170"/>
    </location>
</feature>
<proteinExistence type="inferred from homology"/>
<comment type="similarity">
    <text evidence="1">Belongs to the RdRP family.</text>
</comment>
<dbReference type="EC" id="2.7.7.48" evidence="1"/>
<dbReference type="Pfam" id="PF05183">
    <property type="entry name" value="RdRP"/>
    <property type="match status" value="1"/>
</dbReference>
<reference evidence="4" key="1">
    <citation type="journal article" date="2023" name="Mol. Phylogenet. Evol.">
        <title>Genome-scale phylogeny and comparative genomics of the fungal order Sordariales.</title>
        <authorList>
            <person name="Hensen N."/>
            <person name="Bonometti L."/>
            <person name="Westerberg I."/>
            <person name="Brannstrom I.O."/>
            <person name="Guillou S."/>
            <person name="Cros-Aarteil S."/>
            <person name="Calhoun S."/>
            <person name="Haridas S."/>
            <person name="Kuo A."/>
            <person name="Mondo S."/>
            <person name="Pangilinan J."/>
            <person name="Riley R."/>
            <person name="LaButti K."/>
            <person name="Andreopoulos B."/>
            <person name="Lipzen A."/>
            <person name="Chen C."/>
            <person name="Yan M."/>
            <person name="Daum C."/>
            <person name="Ng V."/>
            <person name="Clum A."/>
            <person name="Steindorff A."/>
            <person name="Ohm R.A."/>
            <person name="Martin F."/>
            <person name="Silar P."/>
            <person name="Natvig D.O."/>
            <person name="Lalanne C."/>
            <person name="Gautier V."/>
            <person name="Ament-Velasquez S.L."/>
            <person name="Kruys A."/>
            <person name="Hutchinson M.I."/>
            <person name="Powell A.J."/>
            <person name="Barry K."/>
            <person name="Miller A.N."/>
            <person name="Grigoriev I.V."/>
            <person name="Debuchy R."/>
            <person name="Gladieux P."/>
            <person name="Hiltunen Thoren M."/>
            <person name="Johannesson H."/>
        </authorList>
    </citation>
    <scope>NUCLEOTIDE SEQUENCE</scope>
    <source>
        <strain evidence="4">PSN293</strain>
    </source>
</reference>
<evidence type="ECO:0000259" key="3">
    <source>
        <dbReference type="Pfam" id="PF05183"/>
    </source>
</evidence>
<name>A0AAN6YCT2_9PEZI</name>
<protein>
    <recommendedName>
        <fullName evidence="1">RNA-dependent RNA polymerase</fullName>
        <ecNumber evidence="1">2.7.7.48</ecNumber>
    </recommendedName>
</protein>
<dbReference type="PANTHER" id="PTHR23079:SF14">
    <property type="entry name" value="RNA-DEPENDENT RNA POLYMERASE"/>
    <property type="match status" value="1"/>
</dbReference>
<evidence type="ECO:0000313" key="4">
    <source>
        <dbReference type="EMBL" id="KAK4214247.1"/>
    </source>
</evidence>
<evidence type="ECO:0000256" key="1">
    <source>
        <dbReference type="RuleBase" id="RU363098"/>
    </source>
</evidence>
<dbReference type="PANTHER" id="PTHR23079">
    <property type="entry name" value="RNA-DEPENDENT RNA POLYMERASE"/>
    <property type="match status" value="1"/>
</dbReference>
<dbReference type="GO" id="GO:0031380">
    <property type="term" value="C:nuclear RNA-directed RNA polymerase complex"/>
    <property type="evidence" value="ECO:0007669"/>
    <property type="project" value="TreeGrafter"/>
</dbReference>
<feature type="domain" description="RDRP core" evidence="3">
    <location>
        <begin position="533"/>
        <end position="1186"/>
    </location>
</feature>
<feature type="compositionally biased region" description="Polar residues" evidence="2">
    <location>
        <begin position="209"/>
        <end position="219"/>
    </location>
</feature>
<dbReference type="GO" id="GO:0003968">
    <property type="term" value="F:RNA-directed RNA polymerase activity"/>
    <property type="evidence" value="ECO:0007669"/>
    <property type="project" value="UniProtKB-KW"/>
</dbReference>